<dbReference type="RefSeq" id="WP_104967546.1">
    <property type="nucleotide sequence ID" value="NZ_CP025536.1"/>
</dbReference>
<dbReference type="GO" id="GO:0016740">
    <property type="term" value="F:transferase activity"/>
    <property type="evidence" value="ECO:0007669"/>
    <property type="project" value="UniProtKB-KW"/>
</dbReference>
<reference evidence="1 2" key="2">
    <citation type="submission" date="2018-02" db="EMBL/GenBank/DDBJ databases">
        <title>Whole genome sequencing analysis of Streptococcus pluranimalium isolated from cattle infected mastitis in China.</title>
        <authorList>
            <person name="Zhang J.-R."/>
            <person name="Hu G.-Z."/>
        </authorList>
    </citation>
    <scope>NUCLEOTIDE SEQUENCE [LARGE SCALE GENOMIC DNA]</scope>
    <source>
        <strain evidence="1 2">TH11417</strain>
    </source>
</reference>
<keyword evidence="1" id="KW-0808">Transferase</keyword>
<dbReference type="AlphaFoldDB" id="A0A2L0D3S2"/>
<dbReference type="InterPro" id="IPR007739">
    <property type="entry name" value="RgpF"/>
</dbReference>
<evidence type="ECO:0000313" key="2">
    <source>
        <dbReference type="Proteomes" id="UP000238956"/>
    </source>
</evidence>
<protein>
    <submittedName>
        <fullName evidence="1">Alpha-L-Rha alpha-1,3-L-rhamnosyltransferase</fullName>
    </submittedName>
</protein>
<gene>
    <name evidence="1" type="ORF">C0J00_03270</name>
</gene>
<dbReference type="OrthoDB" id="9815339at2"/>
<dbReference type="KEGG" id="splr:C0J00_03270"/>
<sequence length="586" mass="68726">MKRLLLYVHFNKFDSLSSHVRYQLEQMRPLFSNVLFISNSQLNSQTIDELKHNKLIDDFIQRENSGFDFAAWRDGMLEIGFDELTSYDSVTVMNDTCFGPLWDLKDYYLNFESDHSVDFWGMTNNRETKKSRHSQGFREHLQSYYMVFHKPVLLSSAFQEFWKNIKSYQDVQDVINHYETQVTTNLVDAGFNYKAIFDTTDEEASHLLHADFSYYHPTAILQKRVPFLKVKAVDANQHITPYLLNEIEKTSQYPVDLIVSHMSKINYPDFKYLLGRKYLKDISSVPITKKVAVHLHVFYVDLLEEFLDAFRHFEFAFDLYITTDSAEKVSKIEGTLNQSNQKAKIYITGNIGRDVLPMLKLKTELSLYDYVGHFHTKKSKEADFWAGESWRKELIDMLVLPANQILSHLEKEDDLGLVIADIPTFFRYNRIVNAYNENQIAPEMNELWDKMGLQKSIDFNAFHTFVMSYGTFVWFKYNALKPLFDLDLNDDDVPEEPLPQNSILHAIERLLVYIAWDRNYDFRISKTTTELTPFIDNKLLNERGDLLPHTYVDFNHLGGIKGAVKYIFVGPARAIKYILKRLKEKI</sequence>
<name>A0A2L0D3S2_9STRE</name>
<proteinExistence type="predicted"/>
<dbReference type="EMBL" id="CP025536">
    <property type="protein sequence ID" value="AUW96211.1"/>
    <property type="molecule type" value="Genomic_DNA"/>
</dbReference>
<keyword evidence="2" id="KW-1185">Reference proteome</keyword>
<dbReference type="Pfam" id="PF05045">
    <property type="entry name" value="RgpF"/>
    <property type="match status" value="1"/>
</dbReference>
<accession>A0A2L0D3S2</accession>
<reference evidence="1 2" key="1">
    <citation type="submission" date="2017-12" db="EMBL/GenBank/DDBJ databases">
        <authorList>
            <person name="Hurst M.R.H."/>
        </authorList>
    </citation>
    <scope>NUCLEOTIDE SEQUENCE [LARGE SCALE GENOMIC DNA]</scope>
    <source>
        <strain evidence="1 2">TH11417</strain>
    </source>
</reference>
<dbReference type="GeneID" id="98392933"/>
<organism evidence="1 2">
    <name type="scientific">Streptococcus pluranimalium</name>
    <dbReference type="NCBI Taxonomy" id="82348"/>
    <lineage>
        <taxon>Bacteria</taxon>
        <taxon>Bacillati</taxon>
        <taxon>Bacillota</taxon>
        <taxon>Bacilli</taxon>
        <taxon>Lactobacillales</taxon>
        <taxon>Streptococcaceae</taxon>
        <taxon>Streptococcus</taxon>
    </lineage>
</organism>
<dbReference type="Proteomes" id="UP000238956">
    <property type="component" value="Chromosome"/>
</dbReference>
<evidence type="ECO:0000313" key="1">
    <source>
        <dbReference type="EMBL" id="AUW96211.1"/>
    </source>
</evidence>